<accession>A0AAN5CDP0</accession>
<dbReference type="AlphaFoldDB" id="A0AAN5CDP0"/>
<comment type="caution">
    <text evidence="2">The sequence shown here is derived from an EMBL/GenBank/DDBJ whole genome shotgun (WGS) entry which is preliminary data.</text>
</comment>
<feature type="non-terminal residue" evidence="2">
    <location>
        <position position="78"/>
    </location>
</feature>
<evidence type="ECO:0000313" key="3">
    <source>
        <dbReference type="Proteomes" id="UP001328107"/>
    </source>
</evidence>
<feature type="transmembrane region" description="Helical" evidence="1">
    <location>
        <begin position="23"/>
        <end position="45"/>
    </location>
</feature>
<dbReference type="Proteomes" id="UP001328107">
    <property type="component" value="Unassembled WGS sequence"/>
</dbReference>
<keyword evidence="1" id="KW-0812">Transmembrane</keyword>
<keyword evidence="1" id="KW-1133">Transmembrane helix</keyword>
<evidence type="ECO:0000313" key="2">
    <source>
        <dbReference type="EMBL" id="GMR41405.1"/>
    </source>
</evidence>
<name>A0AAN5CDP0_9BILA</name>
<reference evidence="3" key="1">
    <citation type="submission" date="2022-10" db="EMBL/GenBank/DDBJ databases">
        <title>Genome assembly of Pristionchus species.</title>
        <authorList>
            <person name="Yoshida K."/>
            <person name="Sommer R.J."/>
        </authorList>
    </citation>
    <scope>NUCLEOTIDE SEQUENCE [LARGE SCALE GENOMIC DNA]</scope>
    <source>
        <strain evidence="3">RS5460</strain>
    </source>
</reference>
<gene>
    <name evidence="2" type="ORF">PMAYCL1PPCAC_11600</name>
</gene>
<organism evidence="2 3">
    <name type="scientific">Pristionchus mayeri</name>
    <dbReference type="NCBI Taxonomy" id="1317129"/>
    <lineage>
        <taxon>Eukaryota</taxon>
        <taxon>Metazoa</taxon>
        <taxon>Ecdysozoa</taxon>
        <taxon>Nematoda</taxon>
        <taxon>Chromadorea</taxon>
        <taxon>Rhabditida</taxon>
        <taxon>Rhabditina</taxon>
        <taxon>Diplogasteromorpha</taxon>
        <taxon>Diplogasteroidea</taxon>
        <taxon>Neodiplogasteridae</taxon>
        <taxon>Pristionchus</taxon>
    </lineage>
</organism>
<keyword evidence="1" id="KW-0472">Membrane</keyword>
<sequence>LFVIITHSNIRLTEFVHIGDLPILLLGIYGFAMNAWCFSICYDCYKYLKDAQRSPDRNTGNYCGITSVATCAQIFAMM</sequence>
<protein>
    <submittedName>
        <fullName evidence="2">Uncharacterized protein</fullName>
    </submittedName>
</protein>
<evidence type="ECO:0000256" key="1">
    <source>
        <dbReference type="SAM" id="Phobius"/>
    </source>
</evidence>
<feature type="non-terminal residue" evidence="2">
    <location>
        <position position="1"/>
    </location>
</feature>
<proteinExistence type="predicted"/>
<dbReference type="EMBL" id="BTRK01000003">
    <property type="protein sequence ID" value="GMR41405.1"/>
    <property type="molecule type" value="Genomic_DNA"/>
</dbReference>
<keyword evidence="3" id="KW-1185">Reference proteome</keyword>